<dbReference type="Gene3D" id="2.170.130.10">
    <property type="entry name" value="TonB-dependent receptor, plug domain"/>
    <property type="match status" value="1"/>
</dbReference>
<comment type="caution">
    <text evidence="4">The sequence shown here is derived from an EMBL/GenBank/DDBJ whole genome shotgun (WGS) entry which is preliminary data.</text>
</comment>
<dbReference type="PANTHER" id="PTHR30069:SF29">
    <property type="entry name" value="HEMOGLOBIN AND HEMOGLOBIN-HAPTOGLOBIN-BINDING PROTEIN 1-RELATED"/>
    <property type="match status" value="1"/>
</dbReference>
<keyword evidence="2" id="KW-0812">Transmembrane</keyword>
<keyword evidence="4" id="KW-0675">Receptor</keyword>
<evidence type="ECO:0000256" key="2">
    <source>
        <dbReference type="PROSITE-ProRule" id="PRU01360"/>
    </source>
</evidence>
<organism evidence="4 5">
    <name type="scientific">Mucilaginibacter pankratovii</name>
    <dbReference type="NCBI Taxonomy" id="2772110"/>
    <lineage>
        <taxon>Bacteria</taxon>
        <taxon>Pseudomonadati</taxon>
        <taxon>Bacteroidota</taxon>
        <taxon>Sphingobacteriia</taxon>
        <taxon>Sphingobacteriales</taxon>
        <taxon>Sphingobacteriaceae</taxon>
        <taxon>Mucilaginibacter</taxon>
    </lineage>
</organism>
<dbReference type="PROSITE" id="PS52016">
    <property type="entry name" value="TONB_DEPENDENT_REC_3"/>
    <property type="match status" value="1"/>
</dbReference>
<dbReference type="InterPro" id="IPR012910">
    <property type="entry name" value="Plug_dom"/>
</dbReference>
<feature type="domain" description="TonB-dependent receptor plug" evidence="3">
    <location>
        <begin position="143"/>
        <end position="250"/>
    </location>
</feature>
<keyword evidence="1" id="KW-0732">Signal</keyword>
<dbReference type="InterPro" id="IPR008969">
    <property type="entry name" value="CarboxyPept-like_regulatory"/>
</dbReference>
<dbReference type="EMBL" id="JACWMY010000001">
    <property type="protein sequence ID" value="MBD1362459.1"/>
    <property type="molecule type" value="Genomic_DNA"/>
</dbReference>
<evidence type="ECO:0000313" key="5">
    <source>
        <dbReference type="Proteomes" id="UP000606600"/>
    </source>
</evidence>
<reference evidence="4 5" key="1">
    <citation type="submission" date="2020-09" db="EMBL/GenBank/DDBJ databases">
        <title>Novel species of Mucilaginibacter isolated from a glacier on the Tibetan Plateau.</title>
        <authorList>
            <person name="Liu Q."/>
            <person name="Xin Y.-H."/>
        </authorList>
    </citation>
    <scope>NUCLEOTIDE SEQUENCE [LARGE SCALE GENOMIC DNA]</scope>
    <source>
        <strain evidence="4 5">ZT4R22</strain>
    </source>
</reference>
<name>A0ABR7WJF4_9SPHI</name>
<accession>A0ABR7WJF4</accession>
<comment type="subcellular location">
    <subcellularLocation>
        <location evidence="2">Cell outer membrane</location>
        <topology evidence="2">Multi-pass membrane protein</topology>
    </subcellularLocation>
</comment>
<dbReference type="Pfam" id="PF07715">
    <property type="entry name" value="Plug"/>
    <property type="match status" value="1"/>
</dbReference>
<dbReference type="SUPFAM" id="SSF49464">
    <property type="entry name" value="Carboxypeptidase regulatory domain-like"/>
    <property type="match status" value="1"/>
</dbReference>
<dbReference type="InterPro" id="IPR039426">
    <property type="entry name" value="TonB-dep_rcpt-like"/>
</dbReference>
<dbReference type="NCBIfam" id="TIGR04056">
    <property type="entry name" value="OMP_RagA_SusC"/>
    <property type="match status" value="1"/>
</dbReference>
<evidence type="ECO:0000256" key="1">
    <source>
        <dbReference type="ARBA" id="ARBA00022729"/>
    </source>
</evidence>
<dbReference type="Proteomes" id="UP000606600">
    <property type="component" value="Unassembled WGS sequence"/>
</dbReference>
<dbReference type="Pfam" id="PF13715">
    <property type="entry name" value="CarbopepD_reg_2"/>
    <property type="match status" value="1"/>
</dbReference>
<keyword evidence="2" id="KW-1134">Transmembrane beta strand</keyword>
<proteinExistence type="inferred from homology"/>
<dbReference type="PANTHER" id="PTHR30069">
    <property type="entry name" value="TONB-DEPENDENT OUTER MEMBRANE RECEPTOR"/>
    <property type="match status" value="1"/>
</dbReference>
<evidence type="ECO:0000313" key="4">
    <source>
        <dbReference type="EMBL" id="MBD1362459.1"/>
    </source>
</evidence>
<dbReference type="NCBIfam" id="TIGR04057">
    <property type="entry name" value="SusC_RagA_signa"/>
    <property type="match status" value="1"/>
</dbReference>
<gene>
    <name evidence="4" type="ORF">IDJ77_01435</name>
</gene>
<dbReference type="Gene3D" id="2.60.40.1120">
    <property type="entry name" value="Carboxypeptidase-like, regulatory domain"/>
    <property type="match status" value="1"/>
</dbReference>
<keyword evidence="2" id="KW-0998">Cell outer membrane</keyword>
<dbReference type="InterPro" id="IPR023996">
    <property type="entry name" value="TonB-dep_OMP_SusC/RagA"/>
</dbReference>
<dbReference type="InterPro" id="IPR037066">
    <property type="entry name" value="Plug_dom_sf"/>
</dbReference>
<dbReference type="InterPro" id="IPR023997">
    <property type="entry name" value="TonB-dep_OMP_SusC/RagA_CS"/>
</dbReference>
<sequence>MRKNLLKEFSPHGGVRAAIGLLLISAIPLSSPAMAGGSSHKISVKFTKVADLSVTGVVTDEKGLPLAGVTVAVKGTTQGVVTDINGKFTLLVKDPNGSLVFSFIGYNTQEVAINGRSTVNVQLGADARSLNEVVVVGYGTQKKATLTGSISQVKGADLVKSPQPNLSNSFAGRFSGVIVNNRSGEPGYDGSGITIRGLATTGSNNVLVVVDGIPGQIGGLERLDPNDIESVSVLKDASAAIYGNRAANGVILVTTKRGKTGKPTISYSFNQGFSSPTRLPKMADAATYAQLMNEVALDANSGGGPNQTYSEAQIQKFRDGSDPINFPNTDWLKTTLKSQALQNQHSLSITGGSDDVKYFVSLGTLYQDGIYKNGATKYNQYNFRSNIDANVTSKLKVGLSLSGREEQRKFPMVGAGGIFRSIYRSKPTVAAFYPNGFPTRGIEDNNPAVQVTDIGGTAQNPSQTLNAILRGSYLLPLKGLSLDGFFSVDKSFNFNKNYNTPYNLYTYNQAADTYTATVVGGNNKKATLFESQNNQSLITSNIKLNYARRFGAHDINAFVGYEQSKNHLDYFDATRFNYLSSQLPELSQGGSAATDYLNSGYSSNYTRRSIISRLAYSYDEKYLFEGQLRADGSSIFPEGKQWGYFPSASVGYRISKETWFKDNVKFIDDLKLRASYGSLGNDAVNGFQYFNNYVIVGNGFVAYDPGPNSNVIQPNINLVKLANPNITWEVARKLDIGINATFLRNFTLEAIYFQQKRSGILAARNASLPATSGIVNPYNADPLVPSENIGKVNSTGFEATLGYNNSGRDFTWGISGNITYAKSKIIFIDEASGTLDYQSQTGHPLNTYLLYNSIGIFRTQAELDAYPHVSGAKVGDLKYEDFNNDGKITADDRERTKYGNIPLMTYGFTLNAAYKKFDLQMLFSGQSKVSQYVLPETGTIGNFYSSWADNRFSASNPDGTYPRVTERASSAISGGQYNNTFWLDNASFLRLKNVQLGYNFGSTVLSKIKLAGLRVYASAFNLFTISKVKDYDPEGTSGSGQFYPQQRIINIGANVKF</sequence>
<keyword evidence="2" id="KW-0472">Membrane</keyword>
<dbReference type="RefSeq" id="WP_191187142.1">
    <property type="nucleotide sequence ID" value="NZ_JACWMY010000001.1"/>
</dbReference>
<dbReference type="SUPFAM" id="SSF56935">
    <property type="entry name" value="Porins"/>
    <property type="match status" value="1"/>
</dbReference>
<keyword evidence="2" id="KW-0813">Transport</keyword>
<protein>
    <submittedName>
        <fullName evidence="4">TonB-dependent receptor</fullName>
    </submittedName>
</protein>
<evidence type="ECO:0000259" key="3">
    <source>
        <dbReference type="Pfam" id="PF07715"/>
    </source>
</evidence>
<comment type="similarity">
    <text evidence="2">Belongs to the TonB-dependent receptor family.</text>
</comment>
<keyword evidence="5" id="KW-1185">Reference proteome</keyword>